<dbReference type="SUPFAM" id="SSF51261">
    <property type="entry name" value="Duplicated hybrid motif"/>
    <property type="match status" value="1"/>
</dbReference>
<sequence>LEVEINKFKQLLDKTSSQRSSLEDNLRANEKAINELLKKIEDMQQKISQSETTIKKLRLEQSGLEAARLQQQDYLVTQIRAAYEIGNQPYMKVLLNQEDPNQLDRMLTYYQYFSRARAEQIARYRGTIEQLKQVTGNLEAENLGLHQNQTLLVTQKQDLQLAQINKQQTLTELNREIASTGSEIQKLNQNHKDLEELLNKINTSVAALSLPTDIVSFESRKGKMQLPVAGKILNSYGSQRSNAKVKWRGVFIEAKEGDPVYAIHYGRVIFSDWLRGFGLMMIISHGDGYMSLYGHNQVLYRETGDWISAGENIASVGDSGGQNQAGLYFEIRHSGQPTNPQQWCQARNKHAV</sequence>
<dbReference type="InterPro" id="IPR016047">
    <property type="entry name" value="M23ase_b-sheet_dom"/>
</dbReference>
<dbReference type="Gene3D" id="2.70.70.10">
    <property type="entry name" value="Glucose Permease (Domain IIA)"/>
    <property type="match status" value="1"/>
</dbReference>
<dbReference type="PANTHER" id="PTHR21666:SF270">
    <property type="entry name" value="MUREIN HYDROLASE ACTIVATOR ENVC"/>
    <property type="match status" value="1"/>
</dbReference>
<dbReference type="FunFam" id="2.70.70.10:FF:000003">
    <property type="entry name" value="Murein hydrolase activator EnvC"/>
    <property type="match status" value="1"/>
</dbReference>
<dbReference type="CDD" id="cd12797">
    <property type="entry name" value="M23_peptidase"/>
    <property type="match status" value="1"/>
</dbReference>
<feature type="non-terminal residue" evidence="3">
    <location>
        <position position="1"/>
    </location>
</feature>
<dbReference type="Proteomes" id="UP000754644">
    <property type="component" value="Unassembled WGS sequence"/>
</dbReference>
<feature type="coiled-coil region" evidence="1">
    <location>
        <begin position="170"/>
        <end position="204"/>
    </location>
</feature>
<proteinExistence type="predicted"/>
<feature type="coiled-coil region" evidence="1">
    <location>
        <begin position="5"/>
        <end position="60"/>
    </location>
</feature>
<reference evidence="3" key="1">
    <citation type="submission" date="2020-05" db="EMBL/GenBank/DDBJ databases">
        <title>Sulfur intermediates as new biogeochemical hubs in an aquatic model microbial ecosystem.</title>
        <authorList>
            <person name="Vigneron A."/>
        </authorList>
    </citation>
    <scope>NUCLEOTIDE SEQUENCE</scope>
    <source>
        <strain evidence="3">Bin.250</strain>
    </source>
</reference>
<organism evidence="3 4">
    <name type="scientific">SAR86 cluster bacterium</name>
    <dbReference type="NCBI Taxonomy" id="2030880"/>
    <lineage>
        <taxon>Bacteria</taxon>
        <taxon>Pseudomonadati</taxon>
        <taxon>Pseudomonadota</taxon>
        <taxon>Gammaproteobacteria</taxon>
        <taxon>SAR86 cluster</taxon>
    </lineage>
</organism>
<evidence type="ECO:0000256" key="1">
    <source>
        <dbReference type="SAM" id="Coils"/>
    </source>
</evidence>
<dbReference type="AlphaFoldDB" id="A0A972W0P9"/>
<dbReference type="InterPro" id="IPR050570">
    <property type="entry name" value="Cell_wall_metabolism_enzyme"/>
</dbReference>
<protein>
    <submittedName>
        <fullName evidence="3">Peptidoglycan DD-metalloendopeptidase family protein</fullName>
    </submittedName>
</protein>
<evidence type="ECO:0000313" key="4">
    <source>
        <dbReference type="Proteomes" id="UP000754644"/>
    </source>
</evidence>
<feature type="domain" description="M23ase beta-sheet core" evidence="2">
    <location>
        <begin position="247"/>
        <end position="340"/>
    </location>
</feature>
<dbReference type="Pfam" id="PF01551">
    <property type="entry name" value="Peptidase_M23"/>
    <property type="match status" value="1"/>
</dbReference>
<dbReference type="InterPro" id="IPR011055">
    <property type="entry name" value="Dup_hybrid_motif"/>
</dbReference>
<keyword evidence="1" id="KW-0175">Coiled coil</keyword>
<dbReference type="EMBL" id="JABMOJ010000470">
    <property type="protein sequence ID" value="NQV66172.1"/>
    <property type="molecule type" value="Genomic_DNA"/>
</dbReference>
<gene>
    <name evidence="3" type="ORF">HQ497_12490</name>
</gene>
<dbReference type="Gene3D" id="6.10.250.3150">
    <property type="match status" value="1"/>
</dbReference>
<dbReference type="PANTHER" id="PTHR21666">
    <property type="entry name" value="PEPTIDASE-RELATED"/>
    <property type="match status" value="1"/>
</dbReference>
<evidence type="ECO:0000313" key="3">
    <source>
        <dbReference type="EMBL" id="NQV66172.1"/>
    </source>
</evidence>
<name>A0A972W0P9_9GAMM</name>
<comment type="caution">
    <text evidence="3">The sequence shown here is derived from an EMBL/GenBank/DDBJ whole genome shotgun (WGS) entry which is preliminary data.</text>
</comment>
<dbReference type="GO" id="GO:0004222">
    <property type="term" value="F:metalloendopeptidase activity"/>
    <property type="evidence" value="ECO:0007669"/>
    <property type="project" value="TreeGrafter"/>
</dbReference>
<accession>A0A972W0P9</accession>
<evidence type="ECO:0000259" key="2">
    <source>
        <dbReference type="Pfam" id="PF01551"/>
    </source>
</evidence>